<organism evidence="1">
    <name type="scientific">Anguilla anguilla</name>
    <name type="common">European freshwater eel</name>
    <name type="synonym">Muraena anguilla</name>
    <dbReference type="NCBI Taxonomy" id="7936"/>
    <lineage>
        <taxon>Eukaryota</taxon>
        <taxon>Metazoa</taxon>
        <taxon>Chordata</taxon>
        <taxon>Craniata</taxon>
        <taxon>Vertebrata</taxon>
        <taxon>Euteleostomi</taxon>
        <taxon>Actinopterygii</taxon>
        <taxon>Neopterygii</taxon>
        <taxon>Teleostei</taxon>
        <taxon>Anguilliformes</taxon>
        <taxon>Anguillidae</taxon>
        <taxon>Anguilla</taxon>
    </lineage>
</organism>
<reference evidence="1" key="2">
    <citation type="journal article" date="2015" name="Fish Shellfish Immunol.">
        <title>Early steps in the European eel (Anguilla anguilla)-Vibrio vulnificus interaction in the gills: Role of the RtxA13 toxin.</title>
        <authorList>
            <person name="Callol A."/>
            <person name="Pajuelo D."/>
            <person name="Ebbesson L."/>
            <person name="Teles M."/>
            <person name="MacKenzie S."/>
            <person name="Amaro C."/>
        </authorList>
    </citation>
    <scope>NUCLEOTIDE SEQUENCE</scope>
</reference>
<dbReference type="AlphaFoldDB" id="A0A0E9PNN9"/>
<protein>
    <submittedName>
        <fullName evidence="1">Uncharacterized protein</fullName>
    </submittedName>
</protein>
<name>A0A0E9PNN9_ANGAN</name>
<evidence type="ECO:0000313" key="1">
    <source>
        <dbReference type="EMBL" id="JAH05710.1"/>
    </source>
</evidence>
<accession>A0A0E9PNN9</accession>
<proteinExistence type="predicted"/>
<dbReference type="EMBL" id="GBXM01102867">
    <property type="protein sequence ID" value="JAH05710.1"/>
    <property type="molecule type" value="Transcribed_RNA"/>
</dbReference>
<sequence length="27" mass="2804">MSVDVRVDGSYLNSAVAFPCSPCVCSP</sequence>
<reference evidence="1" key="1">
    <citation type="submission" date="2014-11" db="EMBL/GenBank/DDBJ databases">
        <authorList>
            <person name="Amaro Gonzalez C."/>
        </authorList>
    </citation>
    <scope>NUCLEOTIDE SEQUENCE</scope>
</reference>